<dbReference type="GeneID" id="20351313"/>
<organism evidence="3">
    <name type="scientific">Gaeumannomyces tritici (strain R3-111a-1)</name>
    <name type="common">Wheat and barley take-all root rot fungus</name>
    <name type="synonym">Gaeumannomyces graminis var. tritici</name>
    <dbReference type="NCBI Taxonomy" id="644352"/>
    <lineage>
        <taxon>Eukaryota</taxon>
        <taxon>Fungi</taxon>
        <taxon>Dikarya</taxon>
        <taxon>Ascomycota</taxon>
        <taxon>Pezizomycotina</taxon>
        <taxon>Sordariomycetes</taxon>
        <taxon>Sordariomycetidae</taxon>
        <taxon>Magnaporthales</taxon>
        <taxon>Magnaporthaceae</taxon>
        <taxon>Gaeumannomyces</taxon>
    </lineage>
</organism>
<dbReference type="Proteomes" id="UP000006039">
    <property type="component" value="Unassembled WGS sequence"/>
</dbReference>
<keyword evidence="2" id="KW-0472">Membrane</keyword>
<reference evidence="3" key="2">
    <citation type="submission" date="2010-07" db="EMBL/GenBank/DDBJ databases">
        <authorList>
            <consortium name="The Broad Institute Genome Sequencing Platform"/>
            <consortium name="Broad Institute Genome Sequencing Center for Infectious Disease"/>
            <person name="Ma L.-J."/>
            <person name="Dead R."/>
            <person name="Young S."/>
            <person name="Zeng Q."/>
            <person name="Koehrsen M."/>
            <person name="Alvarado L."/>
            <person name="Berlin A."/>
            <person name="Chapman S.B."/>
            <person name="Chen Z."/>
            <person name="Freedman E."/>
            <person name="Gellesch M."/>
            <person name="Goldberg J."/>
            <person name="Griggs A."/>
            <person name="Gujja S."/>
            <person name="Heilman E.R."/>
            <person name="Heiman D."/>
            <person name="Hepburn T."/>
            <person name="Howarth C."/>
            <person name="Jen D."/>
            <person name="Larson L."/>
            <person name="Mehta T."/>
            <person name="Neiman D."/>
            <person name="Pearson M."/>
            <person name="Roberts A."/>
            <person name="Saif S."/>
            <person name="Shea T."/>
            <person name="Shenoy N."/>
            <person name="Sisk P."/>
            <person name="Stolte C."/>
            <person name="Sykes S."/>
            <person name="Walk T."/>
            <person name="White J."/>
            <person name="Yandava C."/>
            <person name="Haas B."/>
            <person name="Nusbaum C."/>
            <person name="Birren B."/>
        </authorList>
    </citation>
    <scope>NUCLEOTIDE SEQUENCE</scope>
    <source>
        <strain evidence="3">R3-111a-1</strain>
    </source>
</reference>
<reference evidence="4" key="4">
    <citation type="journal article" date="2015" name="G3 (Bethesda)">
        <title>Genome sequences of three phytopathogenic species of the Magnaporthaceae family of fungi.</title>
        <authorList>
            <person name="Okagaki L.H."/>
            <person name="Nunes C.C."/>
            <person name="Sailsbery J."/>
            <person name="Clay B."/>
            <person name="Brown D."/>
            <person name="John T."/>
            <person name="Oh Y."/>
            <person name="Young N."/>
            <person name="Fitzgerald M."/>
            <person name="Haas B.J."/>
            <person name="Zeng Q."/>
            <person name="Young S."/>
            <person name="Adiconis X."/>
            <person name="Fan L."/>
            <person name="Levin J.Z."/>
            <person name="Mitchell T.K."/>
            <person name="Okubara P.A."/>
            <person name="Farman M.L."/>
            <person name="Kohn L.M."/>
            <person name="Birren B."/>
            <person name="Ma L.-J."/>
            <person name="Dean R.A."/>
        </authorList>
    </citation>
    <scope>NUCLEOTIDE SEQUENCE</scope>
    <source>
        <strain evidence="4">R3-111a-1</strain>
    </source>
</reference>
<sequence>MAPIDTAFGLLAFAQRRFDRLISPQARSRAFDRVQAFATARPLWFTFIVAQVLTSLLPIGLFLAFTISILVLSVGAALLFSLFWLGVALLFLIPALFMTVSLGFLVFMWAVAARFAWFALPARIKASITAGASGSSKNHRGQNGYREAYYPTYAAVAQAAAEKGAKNYGGDSEVPAHKTYDTTPPKSPSKFDINGSSPPTEPIGMADLQKLREMKDGSVTP</sequence>
<feature type="compositionally biased region" description="Basic and acidic residues" evidence="1">
    <location>
        <begin position="209"/>
        <end position="221"/>
    </location>
</feature>
<evidence type="ECO:0000313" key="5">
    <source>
        <dbReference type="Proteomes" id="UP000006039"/>
    </source>
</evidence>
<evidence type="ECO:0000313" key="3">
    <source>
        <dbReference type="EMBL" id="EJT71600.1"/>
    </source>
</evidence>
<dbReference type="OrthoDB" id="3928876at2759"/>
<evidence type="ECO:0000256" key="1">
    <source>
        <dbReference type="SAM" id="MobiDB-lite"/>
    </source>
</evidence>
<gene>
    <name evidence="4" type="primary">20351313</name>
    <name evidence="3" type="ORF">GGTG_10855</name>
</gene>
<keyword evidence="2" id="KW-1133">Transmembrane helix</keyword>
<reference evidence="3" key="3">
    <citation type="submission" date="2010-09" db="EMBL/GenBank/DDBJ databases">
        <title>Annotation of Gaeumannomyces graminis var. tritici R3-111a-1.</title>
        <authorList>
            <consortium name="The Broad Institute Genome Sequencing Platform"/>
            <person name="Ma L.-J."/>
            <person name="Dead R."/>
            <person name="Young S.K."/>
            <person name="Zeng Q."/>
            <person name="Gargeya S."/>
            <person name="Fitzgerald M."/>
            <person name="Haas B."/>
            <person name="Abouelleil A."/>
            <person name="Alvarado L."/>
            <person name="Arachchi H.M."/>
            <person name="Berlin A."/>
            <person name="Brown A."/>
            <person name="Chapman S.B."/>
            <person name="Chen Z."/>
            <person name="Dunbar C."/>
            <person name="Freedman E."/>
            <person name="Gearin G."/>
            <person name="Gellesch M."/>
            <person name="Goldberg J."/>
            <person name="Griggs A."/>
            <person name="Gujja S."/>
            <person name="Heiman D."/>
            <person name="Howarth C."/>
            <person name="Larson L."/>
            <person name="Lui A."/>
            <person name="MacDonald P.J.P."/>
            <person name="Mehta T."/>
            <person name="Montmayeur A."/>
            <person name="Murphy C."/>
            <person name="Neiman D."/>
            <person name="Pearson M."/>
            <person name="Priest M."/>
            <person name="Roberts A."/>
            <person name="Saif S."/>
            <person name="Shea T."/>
            <person name="Shenoy N."/>
            <person name="Sisk P."/>
            <person name="Stolte C."/>
            <person name="Sykes S."/>
            <person name="Yandava C."/>
            <person name="Wortman J."/>
            <person name="Nusbaum C."/>
            <person name="Birren B."/>
        </authorList>
    </citation>
    <scope>NUCLEOTIDE SEQUENCE</scope>
    <source>
        <strain evidence="3">R3-111a-1</strain>
    </source>
</reference>
<dbReference type="Pfam" id="PF16015">
    <property type="entry name" value="Promethin"/>
    <property type="match status" value="1"/>
</dbReference>
<name>J3PBI3_GAET3</name>
<dbReference type="AlphaFoldDB" id="J3PBI3"/>
<dbReference type="VEuPathDB" id="FungiDB:GGTG_10855"/>
<protein>
    <submittedName>
        <fullName evidence="3 4">Uncharacterized protein</fullName>
    </submittedName>
</protein>
<keyword evidence="2" id="KW-0812">Transmembrane</keyword>
<reference evidence="5" key="1">
    <citation type="submission" date="2010-07" db="EMBL/GenBank/DDBJ databases">
        <title>The genome sequence of Gaeumannomyces graminis var. tritici strain R3-111a-1.</title>
        <authorList>
            <consortium name="The Broad Institute Genome Sequencing Platform"/>
            <person name="Ma L.-J."/>
            <person name="Dead R."/>
            <person name="Young S."/>
            <person name="Zeng Q."/>
            <person name="Koehrsen M."/>
            <person name="Alvarado L."/>
            <person name="Berlin A."/>
            <person name="Chapman S.B."/>
            <person name="Chen Z."/>
            <person name="Freedman E."/>
            <person name="Gellesch M."/>
            <person name="Goldberg J."/>
            <person name="Griggs A."/>
            <person name="Gujja S."/>
            <person name="Heilman E.R."/>
            <person name="Heiman D."/>
            <person name="Hepburn T."/>
            <person name="Howarth C."/>
            <person name="Jen D."/>
            <person name="Larson L."/>
            <person name="Mehta T."/>
            <person name="Neiman D."/>
            <person name="Pearson M."/>
            <person name="Roberts A."/>
            <person name="Saif S."/>
            <person name="Shea T."/>
            <person name="Shenoy N."/>
            <person name="Sisk P."/>
            <person name="Stolte C."/>
            <person name="Sykes S."/>
            <person name="Walk T."/>
            <person name="White J."/>
            <person name="Yandava C."/>
            <person name="Haas B."/>
            <person name="Nusbaum C."/>
            <person name="Birren B."/>
        </authorList>
    </citation>
    <scope>NUCLEOTIDE SEQUENCE [LARGE SCALE GENOMIC DNA]</scope>
    <source>
        <strain evidence="5">R3-111a-1</strain>
    </source>
</reference>
<keyword evidence="5" id="KW-1185">Reference proteome</keyword>
<evidence type="ECO:0000313" key="4">
    <source>
        <dbReference type="EnsemblFungi" id="EJT71600"/>
    </source>
</evidence>
<proteinExistence type="predicted"/>
<feature type="transmembrane region" description="Helical" evidence="2">
    <location>
        <begin position="43"/>
        <end position="63"/>
    </location>
</feature>
<evidence type="ECO:0000256" key="2">
    <source>
        <dbReference type="SAM" id="Phobius"/>
    </source>
</evidence>
<dbReference type="HOGENOM" id="CLU_1250742_0_0_1"/>
<accession>J3PBI3</accession>
<reference evidence="4" key="5">
    <citation type="submission" date="2018-04" db="UniProtKB">
        <authorList>
            <consortium name="EnsemblFungi"/>
        </authorList>
    </citation>
    <scope>IDENTIFICATION</scope>
    <source>
        <strain evidence="4">R3-111a-1</strain>
    </source>
</reference>
<dbReference type="STRING" id="644352.J3PBI3"/>
<feature type="transmembrane region" description="Helical" evidence="2">
    <location>
        <begin position="99"/>
        <end position="120"/>
    </location>
</feature>
<dbReference type="RefSeq" id="XP_009226997.1">
    <property type="nucleotide sequence ID" value="XM_009228733.1"/>
</dbReference>
<feature type="region of interest" description="Disordered" evidence="1">
    <location>
        <begin position="167"/>
        <end position="221"/>
    </location>
</feature>
<feature type="transmembrane region" description="Helical" evidence="2">
    <location>
        <begin position="70"/>
        <end position="93"/>
    </location>
</feature>
<dbReference type="EnsemblFungi" id="EJT71600">
    <property type="protein sequence ID" value="EJT71600"/>
    <property type="gene ID" value="GGTG_10855"/>
</dbReference>
<dbReference type="eggNOG" id="ENOG502S8KA">
    <property type="taxonomic scope" value="Eukaryota"/>
</dbReference>
<dbReference type="EMBL" id="GL385400">
    <property type="protein sequence ID" value="EJT71600.1"/>
    <property type="molecule type" value="Genomic_DNA"/>
</dbReference>